<proteinExistence type="predicted"/>
<protein>
    <submittedName>
        <fullName evidence="2">Uncharacterized protein</fullName>
    </submittedName>
</protein>
<dbReference type="Proteomes" id="UP000811619">
    <property type="component" value="Unassembled WGS sequence"/>
</dbReference>
<reference evidence="2" key="1">
    <citation type="journal article" date="2020" name="bioRxiv">
        <title>Whole genome comparisons of ergot fungi reveals the divergence and evolution of species within the genus Claviceps are the result of varying mechanisms driving genome evolution and host range expansion.</title>
        <authorList>
            <person name="Wyka S.A."/>
            <person name="Mondo S.J."/>
            <person name="Liu M."/>
            <person name="Dettman J."/>
            <person name="Nalam V."/>
            <person name="Broders K.D."/>
        </authorList>
    </citation>
    <scope>NUCLEOTIDE SEQUENCE</scope>
    <source>
        <strain evidence="2">CCC 489</strain>
    </source>
</reference>
<dbReference type="AlphaFoldDB" id="A0A8K0NHS4"/>
<feature type="region of interest" description="Disordered" evidence="1">
    <location>
        <begin position="24"/>
        <end position="69"/>
    </location>
</feature>
<sequence>MLRRIGTDCLVQCSIKDLERGVRRGDASLHDGERDEGHDKEDDDDDDGDDDDDDDDDDEGGDEGGDEGEVDVTFVSGISAQHVTPLLLFRNLDALLLRLPPLPLLLLPRGFEDDWVRVAKDKLMLVSISRTVDPVLEASLASGSGKIALQKVERSQFDAMSFSKHQTWKNRLGPAAGLTQGRGRAG</sequence>
<feature type="compositionally biased region" description="Basic and acidic residues" evidence="1">
    <location>
        <begin position="24"/>
        <end position="40"/>
    </location>
</feature>
<evidence type="ECO:0000256" key="1">
    <source>
        <dbReference type="SAM" id="MobiDB-lite"/>
    </source>
</evidence>
<keyword evidence="3" id="KW-1185">Reference proteome</keyword>
<dbReference type="EMBL" id="SRPY01000454">
    <property type="protein sequence ID" value="KAG5923330.1"/>
    <property type="molecule type" value="Genomic_DNA"/>
</dbReference>
<name>A0A8K0NHS4_9HYPO</name>
<organism evidence="2 3">
    <name type="scientific">Claviceps africana</name>
    <dbReference type="NCBI Taxonomy" id="83212"/>
    <lineage>
        <taxon>Eukaryota</taxon>
        <taxon>Fungi</taxon>
        <taxon>Dikarya</taxon>
        <taxon>Ascomycota</taxon>
        <taxon>Pezizomycotina</taxon>
        <taxon>Sordariomycetes</taxon>
        <taxon>Hypocreomycetidae</taxon>
        <taxon>Hypocreales</taxon>
        <taxon>Clavicipitaceae</taxon>
        <taxon>Claviceps</taxon>
    </lineage>
</organism>
<accession>A0A8K0NHS4</accession>
<feature type="compositionally biased region" description="Acidic residues" evidence="1">
    <location>
        <begin position="41"/>
        <end position="69"/>
    </location>
</feature>
<evidence type="ECO:0000313" key="2">
    <source>
        <dbReference type="EMBL" id="KAG5923330.1"/>
    </source>
</evidence>
<evidence type="ECO:0000313" key="3">
    <source>
        <dbReference type="Proteomes" id="UP000811619"/>
    </source>
</evidence>
<comment type="caution">
    <text evidence="2">The sequence shown here is derived from an EMBL/GenBank/DDBJ whole genome shotgun (WGS) entry which is preliminary data.</text>
</comment>
<gene>
    <name evidence="2" type="ORF">E4U42_004986</name>
</gene>